<dbReference type="CDD" id="cd12203">
    <property type="entry name" value="GT1"/>
    <property type="match status" value="1"/>
</dbReference>
<keyword evidence="3" id="KW-0238">DNA-binding</keyword>
<keyword evidence="5" id="KW-0539">Nucleus</keyword>
<feature type="compositionally biased region" description="Polar residues" evidence="6">
    <location>
        <begin position="119"/>
        <end position="139"/>
    </location>
</feature>
<comment type="subcellular location">
    <subcellularLocation>
        <location evidence="1">Nucleus</location>
    </subcellularLocation>
</comment>
<dbReference type="GO" id="GO:0006355">
    <property type="term" value="P:regulation of DNA-templated transcription"/>
    <property type="evidence" value="ECO:0007669"/>
    <property type="project" value="UniProtKB-ARBA"/>
</dbReference>
<keyword evidence="9" id="KW-1185">Reference proteome</keyword>
<gene>
    <name evidence="8" type="ORF">Godav_020940</name>
</gene>
<dbReference type="Proteomes" id="UP000593561">
    <property type="component" value="Unassembled WGS sequence"/>
</dbReference>
<feature type="compositionally biased region" description="Polar residues" evidence="6">
    <location>
        <begin position="155"/>
        <end position="172"/>
    </location>
</feature>
<feature type="region of interest" description="Disordered" evidence="6">
    <location>
        <begin position="1"/>
        <end position="23"/>
    </location>
</feature>
<organism evidence="8 9">
    <name type="scientific">Gossypium davidsonii</name>
    <name type="common">Davidson's cotton</name>
    <name type="synonym">Gossypium klotzschianum subsp. davidsonii</name>
    <dbReference type="NCBI Taxonomy" id="34287"/>
    <lineage>
        <taxon>Eukaryota</taxon>
        <taxon>Viridiplantae</taxon>
        <taxon>Streptophyta</taxon>
        <taxon>Embryophyta</taxon>
        <taxon>Tracheophyta</taxon>
        <taxon>Spermatophyta</taxon>
        <taxon>Magnoliopsida</taxon>
        <taxon>eudicotyledons</taxon>
        <taxon>Gunneridae</taxon>
        <taxon>Pentapetalae</taxon>
        <taxon>rosids</taxon>
        <taxon>malvids</taxon>
        <taxon>Malvales</taxon>
        <taxon>Malvaceae</taxon>
        <taxon>Malvoideae</taxon>
        <taxon>Gossypium</taxon>
    </lineage>
</organism>
<dbReference type="InterPro" id="IPR044822">
    <property type="entry name" value="Myb_DNA-bind_4"/>
</dbReference>
<dbReference type="PANTHER" id="PTHR21654">
    <property type="entry name" value="FI21293P1"/>
    <property type="match status" value="1"/>
</dbReference>
<dbReference type="PROSITE" id="PS50090">
    <property type="entry name" value="MYB_LIKE"/>
    <property type="match status" value="1"/>
</dbReference>
<dbReference type="SMART" id="SM00717">
    <property type="entry name" value="SANT"/>
    <property type="match status" value="1"/>
</dbReference>
<feature type="non-terminal residue" evidence="8">
    <location>
        <position position="186"/>
    </location>
</feature>
<keyword evidence="4" id="KW-0804">Transcription</keyword>
<evidence type="ECO:0000259" key="7">
    <source>
        <dbReference type="PROSITE" id="PS50090"/>
    </source>
</evidence>
<evidence type="ECO:0000256" key="2">
    <source>
        <dbReference type="ARBA" id="ARBA00023015"/>
    </source>
</evidence>
<dbReference type="EMBL" id="JABFAC010000003">
    <property type="protein sequence ID" value="MBA0608754.1"/>
    <property type="molecule type" value="Genomic_DNA"/>
</dbReference>
<evidence type="ECO:0000313" key="8">
    <source>
        <dbReference type="EMBL" id="MBA0608754.1"/>
    </source>
</evidence>
<keyword evidence="2" id="KW-0805">Transcription regulation</keyword>
<reference evidence="8 9" key="1">
    <citation type="journal article" date="2019" name="Genome Biol. Evol.">
        <title>Insights into the evolution of the New World diploid cottons (Gossypium, subgenus Houzingenia) based on genome sequencing.</title>
        <authorList>
            <person name="Grover C.E."/>
            <person name="Arick M.A. 2nd"/>
            <person name="Thrash A."/>
            <person name="Conover J.L."/>
            <person name="Sanders W.S."/>
            <person name="Peterson D.G."/>
            <person name="Frelichowski J.E."/>
            <person name="Scheffler J.A."/>
            <person name="Scheffler B.E."/>
            <person name="Wendel J.F."/>
        </authorList>
    </citation>
    <scope>NUCLEOTIDE SEQUENCE [LARGE SCALE GENOMIC DNA]</scope>
    <source>
        <strain evidence="8">27</strain>
        <tissue evidence="8">Leaf</tissue>
    </source>
</reference>
<dbReference type="AlphaFoldDB" id="A0A7J8R4K7"/>
<protein>
    <recommendedName>
        <fullName evidence="7">Myb-like domain-containing protein</fullName>
    </recommendedName>
</protein>
<dbReference type="Pfam" id="PF13837">
    <property type="entry name" value="Myb_DNA-bind_4"/>
    <property type="match status" value="1"/>
</dbReference>
<evidence type="ECO:0000256" key="5">
    <source>
        <dbReference type="ARBA" id="ARBA00023242"/>
    </source>
</evidence>
<comment type="caution">
    <text evidence="8">The sequence shown here is derived from an EMBL/GenBank/DDBJ whole genome shotgun (WGS) entry which is preliminary data.</text>
</comment>
<dbReference type="PANTHER" id="PTHR21654:SF84">
    <property type="entry name" value="SI:DKEY-66I24.7"/>
    <property type="match status" value="1"/>
</dbReference>
<evidence type="ECO:0000256" key="1">
    <source>
        <dbReference type="ARBA" id="ARBA00004123"/>
    </source>
</evidence>
<evidence type="ECO:0000256" key="6">
    <source>
        <dbReference type="SAM" id="MobiDB-lite"/>
    </source>
</evidence>
<evidence type="ECO:0000256" key="4">
    <source>
        <dbReference type="ARBA" id="ARBA00023163"/>
    </source>
</evidence>
<evidence type="ECO:0000313" key="9">
    <source>
        <dbReference type="Proteomes" id="UP000593561"/>
    </source>
</evidence>
<proteinExistence type="predicted"/>
<dbReference type="GO" id="GO:0003677">
    <property type="term" value="F:DNA binding"/>
    <property type="evidence" value="ECO:0007669"/>
    <property type="project" value="UniProtKB-KW"/>
</dbReference>
<evidence type="ECO:0000256" key="3">
    <source>
        <dbReference type="ARBA" id="ARBA00023125"/>
    </source>
</evidence>
<feature type="region of interest" description="Disordered" evidence="6">
    <location>
        <begin position="119"/>
        <end position="186"/>
    </location>
</feature>
<dbReference type="GO" id="GO:0005634">
    <property type="term" value="C:nucleus"/>
    <property type="evidence" value="ECO:0007669"/>
    <property type="project" value="UniProtKB-SubCell"/>
</dbReference>
<dbReference type="FunFam" id="1.10.10.60:FF:000092">
    <property type="entry name" value="Trihelix transcription factor GT-2"/>
    <property type="match status" value="1"/>
</dbReference>
<sequence>MAIPEQKVPPQEIGGSEGIKPASSRWPKAEVLALINLRSGLETRYQEAGPKGPLWEEISAGMSRMGYKRSAKRCKEKWENINKYFKKVKESNKKRPEDAKTCPYFHQLDALYRKKILGSGSSSFSDQNRFEGETSQQHQDPPMEAPQPSHDQSENKTGTTIDVLTSKENSPGSLFGKGNGRATKKV</sequence>
<name>A0A7J8R4K7_GOSDV</name>
<feature type="domain" description="Myb-like" evidence="7">
    <location>
        <begin position="24"/>
        <end position="82"/>
    </location>
</feature>
<accession>A0A7J8R4K7</accession>
<dbReference type="Gene3D" id="1.10.10.60">
    <property type="entry name" value="Homeodomain-like"/>
    <property type="match status" value="1"/>
</dbReference>
<dbReference type="InterPro" id="IPR001005">
    <property type="entry name" value="SANT/Myb"/>
</dbReference>